<dbReference type="EMBL" id="CAJZBQ010000008">
    <property type="protein sequence ID" value="CAG9312672.1"/>
    <property type="molecule type" value="Genomic_DNA"/>
</dbReference>
<evidence type="ECO:0000313" key="14">
    <source>
        <dbReference type="EMBL" id="CAG9312672.1"/>
    </source>
</evidence>
<keyword evidence="3" id="KW-0444">Lipid biosynthesis</keyword>
<feature type="transmembrane region" description="Helical" evidence="13">
    <location>
        <begin position="322"/>
        <end position="342"/>
    </location>
</feature>
<evidence type="ECO:0000256" key="3">
    <source>
        <dbReference type="ARBA" id="ARBA00022516"/>
    </source>
</evidence>
<dbReference type="AlphaFoldDB" id="A0AAU9IGR6"/>
<feature type="transmembrane region" description="Helical" evidence="13">
    <location>
        <begin position="384"/>
        <end position="408"/>
    </location>
</feature>
<feature type="transmembrane region" description="Helical" evidence="13">
    <location>
        <begin position="67"/>
        <end position="84"/>
    </location>
</feature>
<comment type="pathway">
    <text evidence="2">Lipid metabolism.</text>
</comment>
<accession>A0AAU9IGR6</accession>
<comment type="caution">
    <text evidence="14">The sequence shown here is derived from an EMBL/GenBank/DDBJ whole genome shotgun (WGS) entry which is preliminary data.</text>
</comment>
<dbReference type="Pfam" id="PF03034">
    <property type="entry name" value="PSS"/>
    <property type="match status" value="1"/>
</dbReference>
<sequence length="423" mass="49321">MKEIGVQTQSEDSAGPRVLSKIPIPEFEFPQILYSSHTVLWLLAATGILGYLTFVRDDSDSSLNQRQGLLGLLLVFIFTCGVQLPDSGFLFRPHPAFWRMLQGLALCYFTILVYFLFQNLDDSRQILAFLDPKLGKPLPEKNYAADCRIYTPENPESMFYNIKDCLFDVYIPTHAIGWFFKMIIIRDMKLCWFLSVLFEFLEITLKFQLPNFAECWWDSLFFDVILCNGGGIYLGYLVCRYFQMKEFYWGIGEDKRNKTGRFSALSRSALQLTPHSWLTFNWEMFGSCKNFITTIWYIIFVNLVDLSNFYLKFILWVPSSHWVLIIRVFFVAFYAIVSTAEYFEYVSSGFKTRLGANCWLAHMIVFTEWMIILKHSQGMFLDPMPYWLQIVWTGIGCFVVSSALCLFYSDISKKNSNKIKSVQ</sequence>
<reference evidence="14" key="1">
    <citation type="submission" date="2021-09" db="EMBL/GenBank/DDBJ databases">
        <authorList>
            <consortium name="AG Swart"/>
            <person name="Singh M."/>
            <person name="Singh A."/>
            <person name="Seah K."/>
            <person name="Emmerich C."/>
        </authorList>
    </citation>
    <scope>NUCLEOTIDE SEQUENCE</scope>
    <source>
        <strain evidence="14">ATCC30299</strain>
    </source>
</reference>
<evidence type="ECO:0000256" key="10">
    <source>
        <dbReference type="ARBA" id="ARBA00023209"/>
    </source>
</evidence>
<gene>
    <name evidence="14" type="ORF">BSTOLATCC_MIC7196</name>
</gene>
<feature type="transmembrane region" description="Helical" evidence="13">
    <location>
        <begin position="354"/>
        <end position="372"/>
    </location>
</feature>
<evidence type="ECO:0008006" key="16">
    <source>
        <dbReference type="Google" id="ProtNLM"/>
    </source>
</evidence>
<dbReference type="GO" id="GO:0006659">
    <property type="term" value="P:phosphatidylserine biosynthetic process"/>
    <property type="evidence" value="ECO:0007669"/>
    <property type="project" value="InterPro"/>
</dbReference>
<feature type="transmembrane region" description="Helical" evidence="13">
    <location>
        <begin position="96"/>
        <end position="117"/>
    </location>
</feature>
<evidence type="ECO:0000256" key="12">
    <source>
        <dbReference type="ARBA" id="ARBA00025707"/>
    </source>
</evidence>
<keyword evidence="6" id="KW-0256">Endoplasmic reticulum</keyword>
<dbReference type="PANTHER" id="PTHR15362:SF7">
    <property type="entry name" value="PHOSPHATIDYLSERINE SYNTHASE 2"/>
    <property type="match status" value="1"/>
</dbReference>
<keyword evidence="9 13" id="KW-0472">Membrane</keyword>
<feature type="transmembrane region" description="Helical" evidence="13">
    <location>
        <begin position="220"/>
        <end position="239"/>
    </location>
</feature>
<evidence type="ECO:0000256" key="7">
    <source>
        <dbReference type="ARBA" id="ARBA00022989"/>
    </source>
</evidence>
<protein>
    <recommendedName>
        <fullName evidence="16">L-serine-phosphatidylethanolamine phosphatidyltransferase</fullName>
    </recommendedName>
</protein>
<dbReference type="InterPro" id="IPR004277">
    <property type="entry name" value="PSS"/>
</dbReference>
<evidence type="ECO:0000256" key="2">
    <source>
        <dbReference type="ARBA" id="ARBA00005189"/>
    </source>
</evidence>
<keyword evidence="7 13" id="KW-1133">Transmembrane helix</keyword>
<evidence type="ECO:0000256" key="1">
    <source>
        <dbReference type="ARBA" id="ARBA00004477"/>
    </source>
</evidence>
<dbReference type="GO" id="GO:0005789">
    <property type="term" value="C:endoplasmic reticulum membrane"/>
    <property type="evidence" value="ECO:0007669"/>
    <property type="project" value="UniProtKB-SubCell"/>
</dbReference>
<evidence type="ECO:0000256" key="11">
    <source>
        <dbReference type="ARBA" id="ARBA00023264"/>
    </source>
</evidence>
<keyword evidence="4" id="KW-0808">Transferase</keyword>
<keyword evidence="10" id="KW-0594">Phospholipid biosynthesis</keyword>
<feature type="transmembrane region" description="Helical" evidence="13">
    <location>
        <begin position="294"/>
        <end position="316"/>
    </location>
</feature>
<dbReference type="GO" id="GO:0106245">
    <property type="term" value="F:L-serine-phosphatidylethanolamine phosphatidyltransferase activity"/>
    <property type="evidence" value="ECO:0007669"/>
    <property type="project" value="InterPro"/>
</dbReference>
<evidence type="ECO:0000313" key="15">
    <source>
        <dbReference type="Proteomes" id="UP001162131"/>
    </source>
</evidence>
<dbReference type="PANTHER" id="PTHR15362">
    <property type="entry name" value="PHOSPHATIDYLINOSITOL SYNTHASE"/>
    <property type="match status" value="1"/>
</dbReference>
<name>A0AAU9IGR6_9CILI</name>
<evidence type="ECO:0000256" key="5">
    <source>
        <dbReference type="ARBA" id="ARBA00022692"/>
    </source>
</evidence>
<feature type="transmembrane region" description="Helical" evidence="13">
    <location>
        <begin position="190"/>
        <end position="208"/>
    </location>
</feature>
<proteinExistence type="predicted"/>
<comment type="subcellular location">
    <subcellularLocation>
        <location evidence="1">Endoplasmic reticulum membrane</location>
        <topology evidence="1">Multi-pass membrane protein</topology>
    </subcellularLocation>
</comment>
<dbReference type="Proteomes" id="UP001162131">
    <property type="component" value="Unassembled WGS sequence"/>
</dbReference>
<evidence type="ECO:0000256" key="13">
    <source>
        <dbReference type="SAM" id="Phobius"/>
    </source>
</evidence>
<keyword evidence="11" id="KW-1208">Phospholipid metabolism</keyword>
<feature type="transmembrane region" description="Helical" evidence="13">
    <location>
        <begin position="32"/>
        <end position="55"/>
    </location>
</feature>
<evidence type="ECO:0000256" key="8">
    <source>
        <dbReference type="ARBA" id="ARBA00023098"/>
    </source>
</evidence>
<keyword evidence="5 13" id="KW-0812">Transmembrane</keyword>
<evidence type="ECO:0000256" key="9">
    <source>
        <dbReference type="ARBA" id="ARBA00023136"/>
    </source>
</evidence>
<keyword evidence="15" id="KW-1185">Reference proteome</keyword>
<evidence type="ECO:0000256" key="6">
    <source>
        <dbReference type="ARBA" id="ARBA00022824"/>
    </source>
</evidence>
<comment type="pathway">
    <text evidence="12">Phospholipid metabolism.</text>
</comment>
<evidence type="ECO:0000256" key="4">
    <source>
        <dbReference type="ARBA" id="ARBA00022679"/>
    </source>
</evidence>
<organism evidence="14 15">
    <name type="scientific">Blepharisma stoltei</name>
    <dbReference type="NCBI Taxonomy" id="1481888"/>
    <lineage>
        <taxon>Eukaryota</taxon>
        <taxon>Sar</taxon>
        <taxon>Alveolata</taxon>
        <taxon>Ciliophora</taxon>
        <taxon>Postciliodesmatophora</taxon>
        <taxon>Heterotrichea</taxon>
        <taxon>Heterotrichida</taxon>
        <taxon>Blepharismidae</taxon>
        <taxon>Blepharisma</taxon>
    </lineage>
</organism>
<keyword evidence="8" id="KW-0443">Lipid metabolism</keyword>